<accession>A0AAU7ZQU3</accession>
<organism evidence="2">
    <name type="scientific">Tunturiibacter psychrotolerans</name>
    <dbReference type="NCBI Taxonomy" id="3069686"/>
    <lineage>
        <taxon>Bacteria</taxon>
        <taxon>Pseudomonadati</taxon>
        <taxon>Acidobacteriota</taxon>
        <taxon>Terriglobia</taxon>
        <taxon>Terriglobales</taxon>
        <taxon>Acidobacteriaceae</taxon>
        <taxon>Tunturiibacter</taxon>
    </lineage>
</organism>
<dbReference type="EMBL" id="CP132942">
    <property type="protein sequence ID" value="XCB33314.1"/>
    <property type="molecule type" value="Genomic_DNA"/>
</dbReference>
<sequence length="89" mass="10093">MSSSTISPSISADEFQALEQKVLRAVEVVKREREARATAEAEVANLRAQLTEQQTLSTMVESELTTLTKEREAVRQRVEKMLQQMDELL</sequence>
<evidence type="ECO:0000313" key="2">
    <source>
        <dbReference type="EMBL" id="XCB33314.1"/>
    </source>
</evidence>
<gene>
    <name evidence="2" type="ORF">RBB77_00095</name>
</gene>
<protein>
    <recommendedName>
        <fullName evidence="3">Cell division protein ZapB</fullName>
    </recommendedName>
</protein>
<name>A0AAU7ZQU3_9BACT</name>
<dbReference type="Gene3D" id="1.20.5.340">
    <property type="match status" value="1"/>
</dbReference>
<feature type="coiled-coil region" evidence="1">
    <location>
        <begin position="29"/>
        <end position="84"/>
    </location>
</feature>
<dbReference type="AlphaFoldDB" id="A0AAU7ZQU3"/>
<keyword evidence="1" id="KW-0175">Coiled coil</keyword>
<dbReference type="RefSeq" id="WP_353064152.1">
    <property type="nucleotide sequence ID" value="NZ_CP132942.1"/>
</dbReference>
<evidence type="ECO:0000256" key="1">
    <source>
        <dbReference type="SAM" id="Coils"/>
    </source>
</evidence>
<evidence type="ECO:0008006" key="3">
    <source>
        <dbReference type="Google" id="ProtNLM"/>
    </source>
</evidence>
<proteinExistence type="predicted"/>
<reference evidence="2" key="2">
    <citation type="journal article" date="2024" name="Environ. Microbiol.">
        <title>Genome analysis and description of Tunturibacter gen. nov. expands the diversity of Terriglobia in tundra soils.</title>
        <authorList>
            <person name="Messyasz A."/>
            <person name="Mannisto M.K."/>
            <person name="Kerkhof L.J."/>
            <person name="Haggblom M.M."/>
        </authorList>
    </citation>
    <scope>NUCLEOTIDE SEQUENCE</scope>
    <source>
        <strain evidence="2">X5P6</strain>
    </source>
</reference>
<dbReference type="KEGG" id="tpsc:RBB77_00095"/>
<reference evidence="2" key="1">
    <citation type="submission" date="2023-08" db="EMBL/GenBank/DDBJ databases">
        <authorList>
            <person name="Messyasz A."/>
            <person name="Mannisto M.K."/>
            <person name="Kerkhof L.J."/>
            <person name="Haggblom M."/>
        </authorList>
    </citation>
    <scope>NUCLEOTIDE SEQUENCE</scope>
    <source>
        <strain evidence="2">X5P6</strain>
    </source>
</reference>